<dbReference type="InterPro" id="IPR034164">
    <property type="entry name" value="Pepsin-like_dom"/>
</dbReference>
<dbReference type="Pfam" id="PF00026">
    <property type="entry name" value="Asp"/>
    <property type="match status" value="1"/>
</dbReference>
<evidence type="ECO:0000259" key="12">
    <source>
        <dbReference type="PROSITE" id="PS51767"/>
    </source>
</evidence>
<evidence type="ECO:0000256" key="7">
    <source>
        <dbReference type="ARBA" id="ARBA00022801"/>
    </source>
</evidence>
<evidence type="ECO:0000256" key="2">
    <source>
        <dbReference type="ARBA" id="ARBA00002983"/>
    </source>
</evidence>
<dbReference type="GeneID" id="81598167"/>
<accession>A0AAD6C693</accession>
<evidence type="ECO:0000256" key="6">
    <source>
        <dbReference type="ARBA" id="ARBA00022750"/>
    </source>
</evidence>
<evidence type="ECO:0000256" key="4">
    <source>
        <dbReference type="ARBA" id="ARBA00011245"/>
    </source>
</evidence>
<dbReference type="InterPro" id="IPR001461">
    <property type="entry name" value="Aspartic_peptidase_A1"/>
</dbReference>
<dbReference type="PRINTS" id="PR00792">
    <property type="entry name" value="PEPSIN"/>
</dbReference>
<feature type="disulfide bond" evidence="9">
    <location>
        <begin position="356"/>
        <end position="392"/>
    </location>
</feature>
<keyword evidence="10" id="KW-0645">Protease</keyword>
<protein>
    <recommendedName>
        <fullName evidence="5">penicillopepsin</fullName>
        <ecNumber evidence="5">3.4.23.20</ecNumber>
    </recommendedName>
</protein>
<feature type="domain" description="Peptidase A1" evidence="12">
    <location>
        <begin position="83"/>
        <end position="429"/>
    </location>
</feature>
<dbReference type="PROSITE" id="PS00141">
    <property type="entry name" value="ASP_PROTEASE"/>
    <property type="match status" value="2"/>
</dbReference>
<sequence length="437" mass="46847">MVQSWITSLLVSAAVASSAGIHGFAANVPGSIGRRTPSPDVVTDNFVPVRALHHPHSFRGQKGRYRRQSGGQTNISDYGQVRYVTEVTWGKETFDMMLDTGSSDTWLLQKDYKCLNSNGVQVPKSDCSTTPTFSGNYTGGQIGNVNFNTSYGTGIVAGTFGWEDITIAGITVHNAQVASVTEAYFPTSVSGLFGLAFSSLTGEWPGNDPSKNVKGEYQTYEPVFYKMVNQKLSLPTFSFAPQRNGDNGYLSFGGIPPVNTTGKTASTAILSNQVTSTVPTIERDDFYNIKIEGTTVTAAKKNKGKTNTTHFQSFLAIVDTGTTVTYLPTALSTIIANSFNPAATYVNTSGIYEVPCNATAPKMAFTIGSVNFTISPADLIMQPQFDSSTGLCAVGFQDGGNDSPYTLGGTFLNNVLSTFDLGALEMRFTALGRNNWK</sequence>
<keyword evidence="7 10" id="KW-0378">Hydrolase</keyword>
<dbReference type="InterPro" id="IPR001969">
    <property type="entry name" value="Aspartic_peptidase_AS"/>
</dbReference>
<dbReference type="GO" id="GO:0004190">
    <property type="term" value="F:aspartic-type endopeptidase activity"/>
    <property type="evidence" value="ECO:0007669"/>
    <property type="project" value="UniProtKB-KW"/>
</dbReference>
<gene>
    <name evidence="13" type="ORF">N7458_004542</name>
</gene>
<comment type="similarity">
    <text evidence="3 10">Belongs to the peptidase A1 family.</text>
</comment>
<feature type="active site" evidence="8">
    <location>
        <position position="319"/>
    </location>
</feature>
<evidence type="ECO:0000313" key="13">
    <source>
        <dbReference type="EMBL" id="KAJ5453586.1"/>
    </source>
</evidence>
<dbReference type="EC" id="3.4.23.20" evidence="5"/>
<evidence type="ECO:0000256" key="11">
    <source>
        <dbReference type="SAM" id="SignalP"/>
    </source>
</evidence>
<dbReference type="Gene3D" id="2.40.70.10">
    <property type="entry name" value="Acid Proteases"/>
    <property type="match status" value="2"/>
</dbReference>
<organism evidence="13 14">
    <name type="scientific">Penicillium daleae</name>
    <dbReference type="NCBI Taxonomy" id="63821"/>
    <lineage>
        <taxon>Eukaryota</taxon>
        <taxon>Fungi</taxon>
        <taxon>Dikarya</taxon>
        <taxon>Ascomycota</taxon>
        <taxon>Pezizomycotina</taxon>
        <taxon>Eurotiomycetes</taxon>
        <taxon>Eurotiomycetidae</taxon>
        <taxon>Eurotiales</taxon>
        <taxon>Aspergillaceae</taxon>
        <taxon>Penicillium</taxon>
    </lineage>
</organism>
<feature type="chain" id="PRO_5042212795" description="penicillopepsin" evidence="11">
    <location>
        <begin position="21"/>
        <end position="437"/>
    </location>
</feature>
<comment type="subunit">
    <text evidence="4">Monomer.</text>
</comment>
<evidence type="ECO:0000256" key="3">
    <source>
        <dbReference type="ARBA" id="ARBA00007447"/>
    </source>
</evidence>
<dbReference type="PANTHER" id="PTHR47966:SF47">
    <property type="entry name" value="ENDOPEPTIDASE, PUTATIVE (AFU_ORTHOLOGUE AFUA_3G01220)-RELATED"/>
    <property type="match status" value="1"/>
</dbReference>
<comment type="catalytic activity">
    <reaction evidence="1">
        <text>Hydrolysis of proteins with broad specificity similar to that of pepsin A, preferring hydrophobic residues at P1 and P1', but also cleaving 20-Gly-|-Glu-21 in the B chain of insulin. Clots milk, and activates trypsinogen.</text>
        <dbReference type="EC" id="3.4.23.20"/>
    </reaction>
</comment>
<dbReference type="GO" id="GO:0000324">
    <property type="term" value="C:fungal-type vacuole"/>
    <property type="evidence" value="ECO:0007669"/>
    <property type="project" value="TreeGrafter"/>
</dbReference>
<feature type="signal peptide" evidence="11">
    <location>
        <begin position="1"/>
        <end position="20"/>
    </location>
</feature>
<dbReference type="InterPro" id="IPR033121">
    <property type="entry name" value="PEPTIDASE_A1"/>
</dbReference>
<keyword evidence="9" id="KW-1015">Disulfide bond</keyword>
<evidence type="ECO:0000313" key="14">
    <source>
        <dbReference type="Proteomes" id="UP001213681"/>
    </source>
</evidence>
<dbReference type="PANTHER" id="PTHR47966">
    <property type="entry name" value="BETA-SITE APP-CLEAVING ENZYME, ISOFORM A-RELATED"/>
    <property type="match status" value="1"/>
</dbReference>
<dbReference type="InterPro" id="IPR021109">
    <property type="entry name" value="Peptidase_aspartic_dom_sf"/>
</dbReference>
<dbReference type="RefSeq" id="XP_056766542.1">
    <property type="nucleotide sequence ID" value="XM_056907924.1"/>
</dbReference>
<dbReference type="CDD" id="cd05471">
    <property type="entry name" value="pepsin_like"/>
    <property type="match status" value="1"/>
</dbReference>
<dbReference type="SUPFAM" id="SSF50630">
    <property type="entry name" value="Acid proteases"/>
    <property type="match status" value="1"/>
</dbReference>
<keyword evidence="6 10" id="KW-0064">Aspartyl protease</keyword>
<keyword evidence="14" id="KW-1185">Reference proteome</keyword>
<dbReference type="PROSITE" id="PS51767">
    <property type="entry name" value="PEPTIDASE_A1"/>
    <property type="match status" value="1"/>
</dbReference>
<evidence type="ECO:0000256" key="8">
    <source>
        <dbReference type="PIRSR" id="PIRSR601461-1"/>
    </source>
</evidence>
<dbReference type="AlphaFoldDB" id="A0AAD6C693"/>
<name>A0AAD6C693_9EURO</name>
<comment type="caution">
    <text evidence="13">The sequence shown here is derived from an EMBL/GenBank/DDBJ whole genome shotgun (WGS) entry which is preliminary data.</text>
</comment>
<dbReference type="Proteomes" id="UP001213681">
    <property type="component" value="Unassembled WGS sequence"/>
</dbReference>
<evidence type="ECO:0000256" key="9">
    <source>
        <dbReference type="PIRSR" id="PIRSR601461-2"/>
    </source>
</evidence>
<evidence type="ECO:0000256" key="10">
    <source>
        <dbReference type="RuleBase" id="RU000454"/>
    </source>
</evidence>
<keyword evidence="11" id="KW-0732">Signal</keyword>
<evidence type="ECO:0000256" key="5">
    <source>
        <dbReference type="ARBA" id="ARBA00013206"/>
    </source>
</evidence>
<comment type="function">
    <text evidence="2">Secreted aspartic endopeptidase that allows assimilation of proteinaceous substrates. The scissile peptide bond is attacked by a nucleophilic water molecule activated by two aspartic residues in the active site. Shows a broad primary substrate specificity. Favors hydrophobic residues at the P1 and P1' positions, but can also activate trypsinogen and hydrolyze the B chain of insulin between positions 'Gly-20' and 'Glu-21'.</text>
</comment>
<feature type="active site" evidence="8">
    <location>
        <position position="99"/>
    </location>
</feature>
<evidence type="ECO:0000256" key="1">
    <source>
        <dbReference type="ARBA" id="ARBA00000043"/>
    </source>
</evidence>
<reference evidence="13" key="1">
    <citation type="submission" date="2022-12" db="EMBL/GenBank/DDBJ databases">
        <authorList>
            <person name="Petersen C."/>
        </authorList>
    </citation>
    <scope>NUCLEOTIDE SEQUENCE</scope>
    <source>
        <strain evidence="13">IBT 16125</strain>
    </source>
</reference>
<proteinExistence type="inferred from homology"/>
<dbReference type="EMBL" id="JAPVEA010000005">
    <property type="protein sequence ID" value="KAJ5453586.1"/>
    <property type="molecule type" value="Genomic_DNA"/>
</dbReference>
<dbReference type="GO" id="GO:0006508">
    <property type="term" value="P:proteolysis"/>
    <property type="evidence" value="ECO:0007669"/>
    <property type="project" value="UniProtKB-KW"/>
</dbReference>
<reference evidence="13" key="2">
    <citation type="journal article" date="2023" name="IMA Fungus">
        <title>Comparative genomic study of the Penicillium genus elucidates a diverse pangenome and 15 lateral gene transfer events.</title>
        <authorList>
            <person name="Petersen C."/>
            <person name="Sorensen T."/>
            <person name="Nielsen M.R."/>
            <person name="Sondergaard T.E."/>
            <person name="Sorensen J.L."/>
            <person name="Fitzpatrick D.A."/>
            <person name="Frisvad J.C."/>
            <person name="Nielsen K.L."/>
        </authorList>
    </citation>
    <scope>NUCLEOTIDE SEQUENCE</scope>
    <source>
        <strain evidence="13">IBT 16125</strain>
    </source>
</reference>